<dbReference type="EMBL" id="UINC01001807">
    <property type="protein sequence ID" value="SUZ89177.1"/>
    <property type="molecule type" value="Genomic_DNA"/>
</dbReference>
<sequence length="41" mass="4561">MNMTVIAWLFLLGAIGYGIYNWANGPSSDQDAKDVLLDEEE</sequence>
<accession>A0A381RH22</accession>
<organism evidence="1">
    <name type="scientific">marine metagenome</name>
    <dbReference type="NCBI Taxonomy" id="408172"/>
    <lineage>
        <taxon>unclassified sequences</taxon>
        <taxon>metagenomes</taxon>
        <taxon>ecological metagenomes</taxon>
    </lineage>
</organism>
<gene>
    <name evidence="1" type="ORF">METZ01_LOCUS42031</name>
</gene>
<name>A0A381RH22_9ZZZZ</name>
<proteinExistence type="predicted"/>
<protein>
    <submittedName>
        <fullName evidence="1">Uncharacterized protein</fullName>
    </submittedName>
</protein>
<evidence type="ECO:0000313" key="1">
    <source>
        <dbReference type="EMBL" id="SUZ89177.1"/>
    </source>
</evidence>
<reference evidence="1" key="1">
    <citation type="submission" date="2018-05" db="EMBL/GenBank/DDBJ databases">
        <authorList>
            <person name="Lanie J.A."/>
            <person name="Ng W.-L."/>
            <person name="Kazmierczak K.M."/>
            <person name="Andrzejewski T.M."/>
            <person name="Davidsen T.M."/>
            <person name="Wayne K.J."/>
            <person name="Tettelin H."/>
            <person name="Glass J.I."/>
            <person name="Rusch D."/>
            <person name="Podicherti R."/>
            <person name="Tsui H.-C.T."/>
            <person name="Winkler M.E."/>
        </authorList>
    </citation>
    <scope>NUCLEOTIDE SEQUENCE</scope>
</reference>
<dbReference type="AlphaFoldDB" id="A0A381RH22"/>